<accession>F0UET9</accession>
<evidence type="ECO:0000313" key="2">
    <source>
        <dbReference type="EMBL" id="EGC44819.1"/>
    </source>
</evidence>
<feature type="region of interest" description="Disordered" evidence="1">
    <location>
        <begin position="55"/>
        <end position="120"/>
    </location>
</feature>
<organism evidence="3">
    <name type="scientific">Ajellomyces capsulatus (strain H88)</name>
    <name type="common">Darling's disease fungus</name>
    <name type="synonym">Histoplasma capsulatum</name>
    <dbReference type="NCBI Taxonomy" id="544711"/>
    <lineage>
        <taxon>Eukaryota</taxon>
        <taxon>Fungi</taxon>
        <taxon>Dikarya</taxon>
        <taxon>Ascomycota</taxon>
        <taxon>Pezizomycotina</taxon>
        <taxon>Eurotiomycetes</taxon>
        <taxon>Eurotiomycetidae</taxon>
        <taxon>Onygenales</taxon>
        <taxon>Ajellomycetaceae</taxon>
        <taxon>Histoplasma</taxon>
    </lineage>
</organism>
<evidence type="ECO:0000256" key="1">
    <source>
        <dbReference type="SAM" id="MobiDB-lite"/>
    </source>
</evidence>
<protein>
    <submittedName>
        <fullName evidence="2">Predicted protein</fullName>
    </submittedName>
</protein>
<dbReference type="Proteomes" id="UP000008142">
    <property type="component" value="Unassembled WGS sequence"/>
</dbReference>
<evidence type="ECO:0000313" key="3">
    <source>
        <dbReference type="Proteomes" id="UP000008142"/>
    </source>
</evidence>
<reference evidence="3" key="1">
    <citation type="submission" date="2008-07" db="EMBL/GenBank/DDBJ databases">
        <title>Annotation of Ajellomyces capsulatus strain H88.</title>
        <authorList>
            <person name="Champion M."/>
            <person name="Cuomo C."/>
            <person name="Ma L.-J."/>
            <person name="Henn M.R."/>
            <person name="Sil A."/>
            <person name="Goldman B."/>
            <person name="Young S.K."/>
            <person name="Kodira C.D."/>
            <person name="Zeng Q."/>
            <person name="Koehrsen M."/>
            <person name="Alvarado L."/>
            <person name="Berlin A."/>
            <person name="Borenstein D."/>
            <person name="Chen Z."/>
            <person name="Engels R."/>
            <person name="Freedman E."/>
            <person name="Gellesch M."/>
            <person name="Goldberg J."/>
            <person name="Griggs A."/>
            <person name="Gujja S."/>
            <person name="Heiman D."/>
            <person name="Hepburn T."/>
            <person name="Howarth C."/>
            <person name="Jen D."/>
            <person name="Larson L."/>
            <person name="Lewis B."/>
            <person name="Mehta T."/>
            <person name="Park D."/>
            <person name="Pearson M."/>
            <person name="Roberts A."/>
            <person name="Saif S."/>
            <person name="Shea T."/>
            <person name="Shenoy N."/>
            <person name="Sisk P."/>
            <person name="Stolte C."/>
            <person name="Sykes S."/>
            <person name="Walk T."/>
            <person name="White J."/>
            <person name="Yandava C."/>
            <person name="Klein B."/>
            <person name="McEwen J.G."/>
            <person name="Puccia R."/>
            <person name="Goldman G.H."/>
            <person name="Felipe M.S."/>
            <person name="Nino-Vega G."/>
            <person name="San-Blas G."/>
            <person name="Taylor J."/>
            <person name="Mendoza L."/>
            <person name="Galagan J."/>
            <person name="Nusbaum C."/>
            <person name="Birren B."/>
        </authorList>
    </citation>
    <scope>NUCLEOTIDE SEQUENCE [LARGE SCALE GENOMIC DNA]</scope>
    <source>
        <strain evidence="3">H88</strain>
    </source>
</reference>
<dbReference type="HOGENOM" id="CLU_144895_0_0_1"/>
<gene>
    <name evidence="2" type="ORF">HCEG_04034</name>
</gene>
<proteinExistence type="predicted"/>
<feature type="compositionally biased region" description="Basic and acidic residues" evidence="1">
    <location>
        <begin position="111"/>
        <end position="120"/>
    </location>
</feature>
<dbReference type="EMBL" id="DS990638">
    <property type="protein sequence ID" value="EGC44819.1"/>
    <property type="molecule type" value="Genomic_DNA"/>
</dbReference>
<dbReference type="AlphaFoldDB" id="F0UET9"/>
<name>F0UET9_AJEC8</name>
<sequence>MGSLTCLGIGGISSSAVDFRTKRGKVLHIVVKLPPMNQYLLLSILLTPRHTGGSYILHPPRPSAGSRSKKIRSTAAEEAEEAKEAENSRTSLRVEPSHDRVTGSFLSNSRRGFEDKEIAR</sequence>